<protein>
    <recommendedName>
        <fullName evidence="1">STAS domain-containing protein</fullName>
    </recommendedName>
</protein>
<dbReference type="STRING" id="43304.GCA_001403655_01649"/>
<name>A0A1A0RHZ0_MYCPR</name>
<dbReference type="Proteomes" id="UP000093902">
    <property type="component" value="Unassembled WGS sequence"/>
</dbReference>
<dbReference type="SUPFAM" id="SSF52091">
    <property type="entry name" value="SpoIIaa-like"/>
    <property type="match status" value="1"/>
</dbReference>
<dbReference type="EMBL" id="LZSO01000008">
    <property type="protein sequence ID" value="OBB33319.1"/>
    <property type="molecule type" value="Genomic_DNA"/>
</dbReference>
<feature type="domain" description="STAS" evidence="1">
    <location>
        <begin position="32"/>
        <end position="97"/>
    </location>
</feature>
<dbReference type="InterPro" id="IPR002645">
    <property type="entry name" value="STAS_dom"/>
</dbReference>
<dbReference type="Pfam" id="PF01740">
    <property type="entry name" value="STAS"/>
    <property type="match status" value="1"/>
</dbReference>
<dbReference type="OrthoDB" id="3697150at2"/>
<comment type="caution">
    <text evidence="2">The sequence shown here is derived from an EMBL/GenBank/DDBJ whole genome shotgun (WGS) entry which is preliminary data.</text>
</comment>
<evidence type="ECO:0000313" key="2">
    <source>
        <dbReference type="EMBL" id="OBB33319.1"/>
    </source>
</evidence>
<reference evidence="3" key="1">
    <citation type="submission" date="2016-06" db="EMBL/GenBank/DDBJ databases">
        <authorList>
            <person name="Sutton G."/>
            <person name="Brinkac L."/>
            <person name="Sanka R."/>
            <person name="Adams M."/>
            <person name="Lau E."/>
            <person name="Mehaffy C."/>
            <person name="Tameris M."/>
            <person name="Hatherill M."/>
            <person name="Hanekom W."/>
            <person name="Mahomed H."/>
            <person name="Mcshane H."/>
        </authorList>
    </citation>
    <scope>NUCLEOTIDE SEQUENCE [LARGE SCALE GENOMIC DNA]</scope>
    <source>
        <strain evidence="3">852002-51209_SCH5440388</strain>
    </source>
</reference>
<dbReference type="Gene3D" id="3.30.750.24">
    <property type="entry name" value="STAS domain"/>
    <property type="match status" value="1"/>
</dbReference>
<dbReference type="AlphaFoldDB" id="A0A1A0RHZ0"/>
<dbReference type="CDD" id="cd07043">
    <property type="entry name" value="STAS_anti-anti-sigma_factors"/>
    <property type="match status" value="1"/>
</dbReference>
<accession>A0A1A0RHZ0</accession>
<dbReference type="InterPro" id="IPR036513">
    <property type="entry name" value="STAS_dom_sf"/>
</dbReference>
<proteinExistence type="predicted"/>
<sequence length="142" mass="15376">MSTIKSVKPAKPSSTDHSRAKFYAQWLWPATSVISVQGELDASNATELIECGTRNSRPRGQLVLDLSAVEFFGAGCFACLHTLNVRCACEGIDWVLIPSTAVSRVLGICDPACALPVSNDLPSALSMLRDQPRQLQLVNVHH</sequence>
<organism evidence="2 3">
    <name type="scientific">Mycolicibacterium peregrinum</name>
    <name type="common">Mycobacterium peregrinum</name>
    <dbReference type="NCBI Taxonomy" id="43304"/>
    <lineage>
        <taxon>Bacteria</taxon>
        <taxon>Bacillati</taxon>
        <taxon>Actinomycetota</taxon>
        <taxon>Actinomycetes</taxon>
        <taxon>Mycobacteriales</taxon>
        <taxon>Mycobacteriaceae</taxon>
        <taxon>Mycolicibacterium</taxon>
    </lineage>
</organism>
<dbReference type="RefSeq" id="WP_064928849.1">
    <property type="nucleotide sequence ID" value="NZ_LZSO01000008.1"/>
</dbReference>
<gene>
    <name evidence="2" type="ORF">A5792_09180</name>
</gene>
<evidence type="ECO:0000313" key="3">
    <source>
        <dbReference type="Proteomes" id="UP000093902"/>
    </source>
</evidence>
<evidence type="ECO:0000259" key="1">
    <source>
        <dbReference type="Pfam" id="PF01740"/>
    </source>
</evidence>